<organism evidence="3 4">
    <name type="scientific">Amycolatopsis keratiniphila subsp. keratiniphila</name>
    <dbReference type="NCBI Taxonomy" id="227715"/>
    <lineage>
        <taxon>Bacteria</taxon>
        <taxon>Bacillati</taxon>
        <taxon>Actinomycetota</taxon>
        <taxon>Actinomycetes</taxon>
        <taxon>Pseudonocardiales</taxon>
        <taxon>Pseudonocardiaceae</taxon>
        <taxon>Amycolatopsis</taxon>
        <taxon>Amycolatopsis japonica group</taxon>
    </lineage>
</organism>
<proteinExistence type="predicted"/>
<evidence type="ECO:0000259" key="2">
    <source>
        <dbReference type="Pfam" id="PF02698"/>
    </source>
</evidence>
<dbReference type="CDD" id="cd06259">
    <property type="entry name" value="YdcF-like"/>
    <property type="match status" value="1"/>
</dbReference>
<dbReference type="InterPro" id="IPR051599">
    <property type="entry name" value="Cell_Envelope_Assoc"/>
</dbReference>
<protein>
    <recommendedName>
        <fullName evidence="2">DUF218 domain-containing protein</fullName>
    </recommendedName>
</protein>
<feature type="domain" description="DUF218" evidence="2">
    <location>
        <begin position="177"/>
        <end position="318"/>
    </location>
</feature>
<evidence type="ECO:0000256" key="1">
    <source>
        <dbReference type="SAM" id="Phobius"/>
    </source>
</evidence>
<feature type="transmembrane region" description="Helical" evidence="1">
    <location>
        <begin position="109"/>
        <end position="129"/>
    </location>
</feature>
<sequence length="351" mass="38554">MPPPARIVPRLEFPVEAAAIPFAIAALCCAAFLVSFLRDRRKLRNGFYLFFALLFLGVTFIALLASVSPEAAGFVAVGVILLIIPTVLALTVFLICNGITMLRREGRRLANVLSLLTGIGICALIVFNATVTQLAWEPLDIVRGILNGLVVYFSFLFVCFLLYSIVYGRIRTEKGVDFVVVLGSGLLDGHRVPPLLAGRLDRARRVLDAEARRGGEPMVVTSGGQGPDEDLPESHAMAGHLAGNGVPRERILLEDRSRTTFENLTFSAEIMRQRKADYRCTVVTNNFHVLRAALIARRAKVNGQVIGSPTAWYFWPSATIREFVAIVVEHKYKNLVVCGLIVLSQVSRAFS</sequence>
<dbReference type="InterPro" id="IPR003848">
    <property type="entry name" value="DUF218"/>
</dbReference>
<dbReference type="Pfam" id="PF02698">
    <property type="entry name" value="DUF218"/>
    <property type="match status" value="1"/>
</dbReference>
<feature type="transmembrane region" description="Helical" evidence="1">
    <location>
        <begin position="46"/>
        <end position="65"/>
    </location>
</feature>
<dbReference type="GO" id="GO:0043164">
    <property type="term" value="P:Gram-negative-bacterium-type cell wall biogenesis"/>
    <property type="evidence" value="ECO:0007669"/>
    <property type="project" value="TreeGrafter"/>
</dbReference>
<gene>
    <name evidence="3" type="ORF">AVR91_0233235</name>
</gene>
<evidence type="ECO:0000313" key="3">
    <source>
        <dbReference type="EMBL" id="ONF63419.1"/>
    </source>
</evidence>
<comment type="caution">
    <text evidence="3">The sequence shown here is derived from an EMBL/GenBank/DDBJ whole genome shotgun (WGS) entry which is preliminary data.</text>
</comment>
<name>A0A1W2LKL6_9PSEU</name>
<dbReference type="InterPro" id="IPR014729">
    <property type="entry name" value="Rossmann-like_a/b/a_fold"/>
</dbReference>
<keyword evidence="1" id="KW-0812">Transmembrane</keyword>
<dbReference type="GO" id="GO:0005886">
    <property type="term" value="C:plasma membrane"/>
    <property type="evidence" value="ECO:0007669"/>
    <property type="project" value="TreeGrafter"/>
</dbReference>
<accession>A0A1W2LKL6</accession>
<dbReference type="AlphaFoldDB" id="A0A1W2LKL6"/>
<dbReference type="PANTHER" id="PTHR30336">
    <property type="entry name" value="INNER MEMBRANE PROTEIN, PROBABLE PERMEASE"/>
    <property type="match status" value="1"/>
</dbReference>
<evidence type="ECO:0000313" key="4">
    <source>
        <dbReference type="Proteomes" id="UP000076660"/>
    </source>
</evidence>
<feature type="transmembrane region" description="Helical" evidence="1">
    <location>
        <begin position="71"/>
        <end position="97"/>
    </location>
</feature>
<keyword evidence="1" id="KW-0472">Membrane</keyword>
<keyword evidence="1" id="KW-1133">Transmembrane helix</keyword>
<dbReference type="Proteomes" id="UP000076660">
    <property type="component" value="Unassembled WGS sequence"/>
</dbReference>
<reference evidence="3 4" key="1">
    <citation type="submission" date="2016-12" db="EMBL/GenBank/DDBJ databases">
        <title>Amycolatopsis keratiniphila subsp. keratiniphila genome sequencing and assembly.</title>
        <authorList>
            <person name="Mayilraj S."/>
            <person name="Kaur N."/>
        </authorList>
    </citation>
    <scope>NUCLEOTIDE SEQUENCE [LARGE SCALE GENOMIC DNA]</scope>
    <source>
        <strain evidence="3 4">DSM 44409</strain>
    </source>
</reference>
<dbReference type="EMBL" id="LQMT02000036">
    <property type="protein sequence ID" value="ONF63419.1"/>
    <property type="molecule type" value="Genomic_DNA"/>
</dbReference>
<dbReference type="GO" id="GO:0000270">
    <property type="term" value="P:peptidoglycan metabolic process"/>
    <property type="evidence" value="ECO:0007669"/>
    <property type="project" value="TreeGrafter"/>
</dbReference>
<dbReference type="PANTHER" id="PTHR30336:SF18">
    <property type="entry name" value="MEMBRANE PROTEIN"/>
    <property type="match status" value="1"/>
</dbReference>
<feature type="transmembrane region" description="Helical" evidence="1">
    <location>
        <begin position="18"/>
        <end position="37"/>
    </location>
</feature>
<feature type="transmembrane region" description="Helical" evidence="1">
    <location>
        <begin position="149"/>
        <end position="168"/>
    </location>
</feature>
<dbReference type="Gene3D" id="3.40.50.620">
    <property type="entry name" value="HUPs"/>
    <property type="match status" value="1"/>
</dbReference>